<protein>
    <submittedName>
        <fullName evidence="2">Uncharacterized protein</fullName>
    </submittedName>
</protein>
<accession>A0AA37BHP5</accession>
<organism evidence="2 3">
    <name type="scientific">Planomonospora parontospora</name>
    <dbReference type="NCBI Taxonomy" id="58119"/>
    <lineage>
        <taxon>Bacteria</taxon>
        <taxon>Bacillati</taxon>
        <taxon>Actinomycetota</taxon>
        <taxon>Actinomycetes</taxon>
        <taxon>Streptosporangiales</taxon>
        <taxon>Streptosporangiaceae</taxon>
        <taxon>Planomonospora</taxon>
    </lineage>
</organism>
<name>A0AA37BHP5_9ACTN</name>
<evidence type="ECO:0000256" key="1">
    <source>
        <dbReference type="SAM" id="MobiDB-lite"/>
    </source>
</evidence>
<evidence type="ECO:0000313" key="3">
    <source>
        <dbReference type="Proteomes" id="UP000627984"/>
    </source>
</evidence>
<reference evidence="2" key="2">
    <citation type="submission" date="2022-09" db="EMBL/GenBank/DDBJ databases">
        <authorList>
            <person name="Sun Q."/>
            <person name="Ohkuma M."/>
        </authorList>
    </citation>
    <scope>NUCLEOTIDE SEQUENCE</scope>
    <source>
        <strain evidence="2">JCM 3093</strain>
    </source>
</reference>
<proteinExistence type="predicted"/>
<evidence type="ECO:0000313" key="2">
    <source>
        <dbReference type="EMBL" id="GGK70797.1"/>
    </source>
</evidence>
<reference evidence="2" key="1">
    <citation type="journal article" date="2014" name="Int. J. Syst. Evol. Microbiol.">
        <title>Complete genome sequence of Corynebacterium casei LMG S-19264T (=DSM 44701T), isolated from a smear-ripened cheese.</title>
        <authorList>
            <consortium name="US DOE Joint Genome Institute (JGI-PGF)"/>
            <person name="Walter F."/>
            <person name="Albersmeier A."/>
            <person name="Kalinowski J."/>
            <person name="Ruckert C."/>
        </authorList>
    </citation>
    <scope>NUCLEOTIDE SEQUENCE</scope>
    <source>
        <strain evidence="2">JCM 3093</strain>
    </source>
</reference>
<gene>
    <name evidence="2" type="ORF">GCM10010126_32850</name>
</gene>
<dbReference type="AlphaFoldDB" id="A0AA37BHP5"/>
<sequence length="74" mass="7497">MPSIIGVAGRAPRRRGGPPAPRTAQDRTAAPVVRMDAGRVAAGPVVRAATGCHGVTTGTRECAGAWQEPRAGLP</sequence>
<feature type="region of interest" description="Disordered" evidence="1">
    <location>
        <begin position="1"/>
        <end position="29"/>
    </location>
</feature>
<dbReference type="EMBL" id="BMQD01000009">
    <property type="protein sequence ID" value="GGK70797.1"/>
    <property type="molecule type" value="Genomic_DNA"/>
</dbReference>
<dbReference type="Proteomes" id="UP000627984">
    <property type="component" value="Unassembled WGS sequence"/>
</dbReference>
<comment type="caution">
    <text evidence="2">The sequence shown here is derived from an EMBL/GenBank/DDBJ whole genome shotgun (WGS) entry which is preliminary data.</text>
</comment>